<feature type="domain" description="STAS" evidence="3">
    <location>
        <begin position="18"/>
        <end position="111"/>
    </location>
</feature>
<accession>A0ABV6V4G4</accession>
<protein>
    <recommendedName>
        <fullName evidence="2">Anti-sigma factor antagonist</fullName>
    </recommendedName>
</protein>
<organism evidence="4 5">
    <name type="scientific">Streptacidiphilus alkalitolerans</name>
    <dbReference type="NCBI Taxonomy" id="3342712"/>
    <lineage>
        <taxon>Bacteria</taxon>
        <taxon>Bacillati</taxon>
        <taxon>Actinomycetota</taxon>
        <taxon>Actinomycetes</taxon>
        <taxon>Kitasatosporales</taxon>
        <taxon>Streptomycetaceae</taxon>
        <taxon>Streptacidiphilus</taxon>
    </lineage>
</organism>
<dbReference type="RefSeq" id="WP_380502607.1">
    <property type="nucleotide sequence ID" value="NZ_JBHEZX010000002.1"/>
</dbReference>
<dbReference type="PROSITE" id="PS50801">
    <property type="entry name" value="STAS"/>
    <property type="match status" value="1"/>
</dbReference>
<reference evidence="4 5" key="1">
    <citation type="submission" date="2024-09" db="EMBL/GenBank/DDBJ databases">
        <authorList>
            <person name="Lee S.D."/>
        </authorList>
    </citation>
    <scope>NUCLEOTIDE SEQUENCE [LARGE SCALE GENOMIC DNA]</scope>
    <source>
        <strain evidence="4 5">N1-1</strain>
    </source>
</reference>
<dbReference type="EMBL" id="JBHEZX010000002">
    <property type="protein sequence ID" value="MFC1408553.1"/>
    <property type="molecule type" value="Genomic_DNA"/>
</dbReference>
<name>A0ABV6V4G4_9ACTN</name>
<dbReference type="Proteomes" id="UP001592582">
    <property type="component" value="Unassembled WGS sequence"/>
</dbReference>
<gene>
    <name evidence="4" type="ORF">ACEZDG_04595</name>
</gene>
<dbReference type="InterPro" id="IPR058548">
    <property type="entry name" value="MlaB-like_STAS"/>
</dbReference>
<dbReference type="Gene3D" id="3.30.750.24">
    <property type="entry name" value="STAS domain"/>
    <property type="match status" value="1"/>
</dbReference>
<comment type="similarity">
    <text evidence="1 2">Belongs to the anti-sigma-factor antagonist family.</text>
</comment>
<dbReference type="PANTHER" id="PTHR33495:SF2">
    <property type="entry name" value="ANTI-SIGMA FACTOR ANTAGONIST TM_1081-RELATED"/>
    <property type="match status" value="1"/>
</dbReference>
<evidence type="ECO:0000256" key="1">
    <source>
        <dbReference type="ARBA" id="ARBA00009013"/>
    </source>
</evidence>
<evidence type="ECO:0000313" key="4">
    <source>
        <dbReference type="EMBL" id="MFC1408553.1"/>
    </source>
</evidence>
<evidence type="ECO:0000259" key="3">
    <source>
        <dbReference type="PROSITE" id="PS50801"/>
    </source>
</evidence>
<dbReference type="NCBIfam" id="TIGR00377">
    <property type="entry name" value="ant_ant_sig"/>
    <property type="match status" value="1"/>
</dbReference>
<dbReference type="InterPro" id="IPR036513">
    <property type="entry name" value="STAS_dom_sf"/>
</dbReference>
<sequence length="111" mass="11306">MSSGLTLEARPRQGTQAVLALAGVLDLDSADALAAAASDLVERGSCDLVLEMAQVTFCDSMGLNALLRVLRQAKGAGGSLTLLSPSDPVKRLLSMCGVDQIISAHDGPSPG</sequence>
<dbReference type="InterPro" id="IPR003658">
    <property type="entry name" value="Anti-sigma_ant"/>
</dbReference>
<proteinExistence type="inferred from homology"/>
<evidence type="ECO:0000313" key="5">
    <source>
        <dbReference type="Proteomes" id="UP001592582"/>
    </source>
</evidence>
<keyword evidence="5" id="KW-1185">Reference proteome</keyword>
<dbReference type="PANTHER" id="PTHR33495">
    <property type="entry name" value="ANTI-SIGMA FACTOR ANTAGONIST TM_1081-RELATED-RELATED"/>
    <property type="match status" value="1"/>
</dbReference>
<evidence type="ECO:0000256" key="2">
    <source>
        <dbReference type="RuleBase" id="RU003749"/>
    </source>
</evidence>
<dbReference type="CDD" id="cd07043">
    <property type="entry name" value="STAS_anti-anti-sigma_factors"/>
    <property type="match status" value="1"/>
</dbReference>
<dbReference type="SUPFAM" id="SSF52091">
    <property type="entry name" value="SpoIIaa-like"/>
    <property type="match status" value="1"/>
</dbReference>
<dbReference type="Pfam" id="PF13466">
    <property type="entry name" value="STAS_2"/>
    <property type="match status" value="1"/>
</dbReference>
<comment type="caution">
    <text evidence="4">The sequence shown here is derived from an EMBL/GenBank/DDBJ whole genome shotgun (WGS) entry which is preliminary data.</text>
</comment>
<dbReference type="InterPro" id="IPR002645">
    <property type="entry name" value="STAS_dom"/>
</dbReference>